<name>A0A9P0D3D7_9CUCU</name>
<dbReference type="AlphaFoldDB" id="A0A9P0D3D7"/>
<dbReference type="OrthoDB" id="10066957at2759"/>
<dbReference type="Proteomes" id="UP001153636">
    <property type="component" value="Chromosome 4"/>
</dbReference>
<sequence>MKNLEDKQKLCDQLRRSKNVIFYGVRETNNRTNSDIDIILEIINSKLNVALDKSNINCCFRMKTADKNNIKPILVQFCSSVHTKKVIFYNKKLLKGINIIIREDLTPDKLQIFKAMIEKVNKNGKIWTNNGEIFFKSNGSDVVKKIKEWHDVNAIGITR</sequence>
<accession>A0A9P0D3D7</accession>
<dbReference type="EMBL" id="OV651816">
    <property type="protein sequence ID" value="CAH1109764.1"/>
    <property type="molecule type" value="Genomic_DNA"/>
</dbReference>
<evidence type="ECO:0000313" key="2">
    <source>
        <dbReference type="Proteomes" id="UP001153636"/>
    </source>
</evidence>
<reference evidence="1" key="1">
    <citation type="submission" date="2022-01" db="EMBL/GenBank/DDBJ databases">
        <authorList>
            <person name="King R."/>
        </authorList>
    </citation>
    <scope>NUCLEOTIDE SEQUENCE</scope>
</reference>
<protein>
    <submittedName>
        <fullName evidence="1">Uncharacterized protein</fullName>
    </submittedName>
</protein>
<organism evidence="1 2">
    <name type="scientific">Psylliodes chrysocephalus</name>
    <dbReference type="NCBI Taxonomy" id="3402493"/>
    <lineage>
        <taxon>Eukaryota</taxon>
        <taxon>Metazoa</taxon>
        <taxon>Ecdysozoa</taxon>
        <taxon>Arthropoda</taxon>
        <taxon>Hexapoda</taxon>
        <taxon>Insecta</taxon>
        <taxon>Pterygota</taxon>
        <taxon>Neoptera</taxon>
        <taxon>Endopterygota</taxon>
        <taxon>Coleoptera</taxon>
        <taxon>Polyphaga</taxon>
        <taxon>Cucujiformia</taxon>
        <taxon>Chrysomeloidea</taxon>
        <taxon>Chrysomelidae</taxon>
        <taxon>Galerucinae</taxon>
        <taxon>Alticini</taxon>
        <taxon>Psylliodes</taxon>
    </lineage>
</organism>
<proteinExistence type="predicted"/>
<evidence type="ECO:0000313" key="1">
    <source>
        <dbReference type="EMBL" id="CAH1109764.1"/>
    </source>
</evidence>
<keyword evidence="2" id="KW-1185">Reference proteome</keyword>
<gene>
    <name evidence="1" type="ORF">PSYICH_LOCUS9974</name>
</gene>